<dbReference type="Proteomes" id="UP000887577">
    <property type="component" value="Unplaced"/>
</dbReference>
<evidence type="ECO:0000313" key="2">
    <source>
        <dbReference type="Proteomes" id="UP000887577"/>
    </source>
</evidence>
<keyword evidence="2" id="KW-1185">Reference proteome</keyword>
<reference evidence="3" key="1">
    <citation type="submission" date="2022-11" db="UniProtKB">
        <authorList>
            <consortium name="WormBaseParasite"/>
        </authorList>
    </citation>
    <scope>IDENTIFICATION</scope>
</reference>
<accession>A0A914XSA1</accession>
<sequence>MLVVDSDGCCVSTVAGRIVDSLATITVAEGASVAVIGFIVVCSAKIFVSGFVVFPSSIRTTTGTIFCFVGEGSAVEVFIVVSTVLDVVTGISVISFIVETLSATMIVVSGRGSEVVLPPTTTCPAPSGAIGTID</sequence>
<evidence type="ECO:0000256" key="1">
    <source>
        <dbReference type="SAM" id="Phobius"/>
    </source>
</evidence>
<organism evidence="2 3">
    <name type="scientific">Panagrolaimus superbus</name>
    <dbReference type="NCBI Taxonomy" id="310955"/>
    <lineage>
        <taxon>Eukaryota</taxon>
        <taxon>Metazoa</taxon>
        <taxon>Ecdysozoa</taxon>
        <taxon>Nematoda</taxon>
        <taxon>Chromadorea</taxon>
        <taxon>Rhabditida</taxon>
        <taxon>Tylenchina</taxon>
        <taxon>Panagrolaimomorpha</taxon>
        <taxon>Panagrolaimoidea</taxon>
        <taxon>Panagrolaimidae</taxon>
        <taxon>Panagrolaimus</taxon>
    </lineage>
</organism>
<protein>
    <submittedName>
        <fullName evidence="3">Uncharacterized protein</fullName>
    </submittedName>
</protein>
<keyword evidence="1" id="KW-0472">Membrane</keyword>
<feature type="transmembrane region" description="Helical" evidence="1">
    <location>
        <begin position="31"/>
        <end position="54"/>
    </location>
</feature>
<keyword evidence="1" id="KW-0812">Transmembrane</keyword>
<evidence type="ECO:0000313" key="3">
    <source>
        <dbReference type="WBParaSite" id="PSU_v2.g10861.t1"/>
    </source>
</evidence>
<dbReference type="AlphaFoldDB" id="A0A914XSA1"/>
<proteinExistence type="predicted"/>
<keyword evidence="1" id="KW-1133">Transmembrane helix</keyword>
<name>A0A914XSA1_9BILA</name>
<dbReference type="WBParaSite" id="PSU_v2.g10861.t1">
    <property type="protein sequence ID" value="PSU_v2.g10861.t1"/>
    <property type="gene ID" value="PSU_v2.g10861"/>
</dbReference>